<dbReference type="AlphaFoldDB" id="A0A7J2U319"/>
<proteinExistence type="predicted"/>
<dbReference type="Pfam" id="PF26233">
    <property type="entry name" value="NicX"/>
    <property type="match status" value="1"/>
</dbReference>
<keyword evidence="2" id="KW-0031">Aminopeptidase</keyword>
<name>A0A7J2U319_9CREN</name>
<dbReference type="InterPro" id="IPR058739">
    <property type="entry name" value="NicX"/>
</dbReference>
<gene>
    <name evidence="2" type="ORF">ENO26_05260</name>
</gene>
<keyword evidence="2" id="KW-0645">Protease</keyword>
<comment type="caution">
    <text evidence="2">The sequence shown here is derived from an EMBL/GenBank/DDBJ whole genome shotgun (WGS) entry which is preliminary data.</text>
</comment>
<dbReference type="GO" id="GO:0004177">
    <property type="term" value="F:aminopeptidase activity"/>
    <property type="evidence" value="ECO:0007669"/>
    <property type="project" value="UniProtKB-KW"/>
</dbReference>
<evidence type="ECO:0000256" key="1">
    <source>
        <dbReference type="ARBA" id="ARBA00022723"/>
    </source>
</evidence>
<keyword evidence="1" id="KW-0479">Metal-binding</keyword>
<dbReference type="GO" id="GO:0046872">
    <property type="term" value="F:metal ion binding"/>
    <property type="evidence" value="ECO:0007669"/>
    <property type="project" value="UniProtKB-KW"/>
</dbReference>
<dbReference type="InterPro" id="IPR052170">
    <property type="entry name" value="M29_Exopeptidase"/>
</dbReference>
<dbReference type="SUPFAM" id="SSF144052">
    <property type="entry name" value="Thermophilic metalloprotease-like"/>
    <property type="match status" value="1"/>
</dbReference>
<dbReference type="EMBL" id="DSEU01000039">
    <property type="protein sequence ID" value="HEM66959.1"/>
    <property type="molecule type" value="Genomic_DNA"/>
</dbReference>
<protein>
    <submittedName>
        <fullName evidence="2">Aminopeptidase</fullName>
    </submittedName>
</protein>
<dbReference type="GO" id="GO:0006508">
    <property type="term" value="P:proteolysis"/>
    <property type="evidence" value="ECO:0007669"/>
    <property type="project" value="InterPro"/>
</dbReference>
<evidence type="ECO:0000313" key="2">
    <source>
        <dbReference type="EMBL" id="HEM66959.1"/>
    </source>
</evidence>
<accession>A0A7J2U319</accession>
<keyword evidence="2" id="KW-0378">Hydrolase</keyword>
<dbReference type="PANTHER" id="PTHR34448:SF1">
    <property type="entry name" value="BLL6088 PROTEIN"/>
    <property type="match status" value="1"/>
</dbReference>
<reference evidence="2" key="1">
    <citation type="journal article" date="2020" name="mSystems">
        <title>Genome- and Community-Level Interaction Insights into Carbon Utilization and Element Cycling Functions of Hydrothermarchaeota in Hydrothermal Sediment.</title>
        <authorList>
            <person name="Zhou Z."/>
            <person name="Liu Y."/>
            <person name="Xu W."/>
            <person name="Pan J."/>
            <person name="Luo Z.H."/>
            <person name="Li M."/>
        </authorList>
    </citation>
    <scope>NUCLEOTIDE SEQUENCE [LARGE SCALE GENOMIC DNA]</scope>
    <source>
        <strain evidence="2">SpSt-125</strain>
    </source>
</reference>
<organism evidence="2">
    <name type="scientific">Ignisphaera aggregans</name>
    <dbReference type="NCBI Taxonomy" id="334771"/>
    <lineage>
        <taxon>Archaea</taxon>
        <taxon>Thermoproteota</taxon>
        <taxon>Thermoprotei</taxon>
        <taxon>Desulfurococcales</taxon>
        <taxon>Desulfurococcaceae</taxon>
        <taxon>Ignisphaera</taxon>
    </lineage>
</organism>
<dbReference type="PANTHER" id="PTHR34448">
    <property type="entry name" value="AMINOPEPTIDASE"/>
    <property type="match status" value="1"/>
</dbReference>
<sequence length="323" mass="35490">MLRVSEIVLRKCMGVKKQEIVLILTDESTRTIGFHLWIKARELAGEAIYIEYTPRKRHGEEPPKPVGEAMKYADVVLVPTSKSITHTLARKEATEKGVRVGTMPGITEELFLRAFNIDFDMLIRITEIFGKILDEGNMVRVVTEKGTDIEFSIEGRKARRSTGILTEPGSWGNIPSGEAYIAPVEGSENGIIVVDGSIAGIGLIETPVTLTVRDGIIVDIKGSKEAEKLKKILSELSIEAKMIGEFGIGTNPGAKVSGTMLEDEKAFGTIHFALGSNFDFGGTIKAPIHIDMVVLKPTVYVDNKLVIHKGQPLVDFQLRYDLK</sequence>